<evidence type="ECO:0000256" key="1">
    <source>
        <dbReference type="SAM" id="MobiDB-lite"/>
    </source>
</evidence>
<keyword evidence="4" id="KW-1185">Reference proteome</keyword>
<organism evidence="3 4">
    <name type="scientific">Dendrothele bispora (strain CBS 962.96)</name>
    <dbReference type="NCBI Taxonomy" id="1314807"/>
    <lineage>
        <taxon>Eukaryota</taxon>
        <taxon>Fungi</taxon>
        <taxon>Dikarya</taxon>
        <taxon>Basidiomycota</taxon>
        <taxon>Agaricomycotina</taxon>
        <taxon>Agaricomycetes</taxon>
        <taxon>Agaricomycetidae</taxon>
        <taxon>Agaricales</taxon>
        <taxon>Agaricales incertae sedis</taxon>
        <taxon>Dendrothele</taxon>
    </lineage>
</organism>
<gene>
    <name evidence="3" type="ORF">K435DRAFT_720256</name>
</gene>
<dbReference type="OrthoDB" id="3354175at2759"/>
<feature type="transmembrane region" description="Helical" evidence="2">
    <location>
        <begin position="45"/>
        <end position="66"/>
    </location>
</feature>
<accession>A0A4S8M9I0</accession>
<feature type="transmembrane region" description="Helical" evidence="2">
    <location>
        <begin position="241"/>
        <end position="261"/>
    </location>
</feature>
<dbReference type="Proteomes" id="UP000297245">
    <property type="component" value="Unassembled WGS sequence"/>
</dbReference>
<keyword evidence="2" id="KW-0812">Transmembrane</keyword>
<name>A0A4S8M9I0_DENBC</name>
<evidence type="ECO:0000256" key="2">
    <source>
        <dbReference type="SAM" id="Phobius"/>
    </source>
</evidence>
<dbReference type="AlphaFoldDB" id="A0A4S8M9I0"/>
<reference evidence="3 4" key="1">
    <citation type="journal article" date="2019" name="Nat. Ecol. Evol.">
        <title>Megaphylogeny resolves global patterns of mushroom evolution.</title>
        <authorList>
            <person name="Varga T."/>
            <person name="Krizsan K."/>
            <person name="Foldi C."/>
            <person name="Dima B."/>
            <person name="Sanchez-Garcia M."/>
            <person name="Sanchez-Ramirez S."/>
            <person name="Szollosi G.J."/>
            <person name="Szarkandi J.G."/>
            <person name="Papp V."/>
            <person name="Albert L."/>
            <person name="Andreopoulos W."/>
            <person name="Angelini C."/>
            <person name="Antonin V."/>
            <person name="Barry K.W."/>
            <person name="Bougher N.L."/>
            <person name="Buchanan P."/>
            <person name="Buyck B."/>
            <person name="Bense V."/>
            <person name="Catcheside P."/>
            <person name="Chovatia M."/>
            <person name="Cooper J."/>
            <person name="Damon W."/>
            <person name="Desjardin D."/>
            <person name="Finy P."/>
            <person name="Geml J."/>
            <person name="Haridas S."/>
            <person name="Hughes K."/>
            <person name="Justo A."/>
            <person name="Karasinski D."/>
            <person name="Kautmanova I."/>
            <person name="Kiss B."/>
            <person name="Kocsube S."/>
            <person name="Kotiranta H."/>
            <person name="LaButti K.M."/>
            <person name="Lechner B.E."/>
            <person name="Liimatainen K."/>
            <person name="Lipzen A."/>
            <person name="Lukacs Z."/>
            <person name="Mihaltcheva S."/>
            <person name="Morgado L.N."/>
            <person name="Niskanen T."/>
            <person name="Noordeloos M.E."/>
            <person name="Ohm R.A."/>
            <person name="Ortiz-Santana B."/>
            <person name="Ovrebo C."/>
            <person name="Racz N."/>
            <person name="Riley R."/>
            <person name="Savchenko A."/>
            <person name="Shiryaev A."/>
            <person name="Soop K."/>
            <person name="Spirin V."/>
            <person name="Szebenyi C."/>
            <person name="Tomsovsky M."/>
            <person name="Tulloss R.E."/>
            <person name="Uehling J."/>
            <person name="Grigoriev I.V."/>
            <person name="Vagvolgyi C."/>
            <person name="Papp T."/>
            <person name="Martin F.M."/>
            <person name="Miettinen O."/>
            <person name="Hibbett D.S."/>
            <person name="Nagy L.G."/>
        </authorList>
    </citation>
    <scope>NUCLEOTIDE SEQUENCE [LARGE SCALE GENOMIC DNA]</scope>
    <source>
        <strain evidence="3 4">CBS 962.96</strain>
    </source>
</reference>
<keyword evidence="2" id="KW-1133">Transmembrane helix</keyword>
<sequence length="328" mass="36511">MSTSTDSVAPDTAALLAMSFESCLYGFSVWMFSETMRELLFGGNLNRKMAIVASMFFMLSTAHVIVDLIRLKIGFIDLRDTYRGGPSAYFSSATEPMFLLRSAFYLAQTLLADAVLVYRCHTVWCPVSKWVMLFPLSLWLGMFATSLGAFYNLGVATKKLGGAEIFAFAKWINGFFGISLATNLIGTALLGFRIWKINQTASQFRNQGFMIPVLRVVIDAGMLYSVTLTVTLITFEVRSNAQTICLDMLMPIIAISFYMIILRVAKLAERAPPKNLANNMDISLQPTFSITSRWSTSPQRQQQQQTILPEQAGAGPSSEYDYSLNKNV</sequence>
<proteinExistence type="predicted"/>
<keyword evidence="2" id="KW-0472">Membrane</keyword>
<feature type="transmembrane region" description="Helical" evidence="2">
    <location>
        <begin position="130"/>
        <end position="151"/>
    </location>
</feature>
<feature type="transmembrane region" description="Helical" evidence="2">
    <location>
        <begin position="12"/>
        <end position="33"/>
    </location>
</feature>
<feature type="transmembrane region" description="Helical" evidence="2">
    <location>
        <begin position="171"/>
        <end position="192"/>
    </location>
</feature>
<feature type="transmembrane region" description="Helical" evidence="2">
    <location>
        <begin position="213"/>
        <end position="235"/>
    </location>
</feature>
<protein>
    <submittedName>
        <fullName evidence="3">Uncharacterized protein</fullName>
    </submittedName>
</protein>
<feature type="region of interest" description="Disordered" evidence="1">
    <location>
        <begin position="294"/>
        <end position="328"/>
    </location>
</feature>
<evidence type="ECO:0000313" key="4">
    <source>
        <dbReference type="Proteomes" id="UP000297245"/>
    </source>
</evidence>
<evidence type="ECO:0000313" key="3">
    <source>
        <dbReference type="EMBL" id="THU98890.1"/>
    </source>
</evidence>
<dbReference type="EMBL" id="ML179127">
    <property type="protein sequence ID" value="THU98890.1"/>
    <property type="molecule type" value="Genomic_DNA"/>
</dbReference>